<keyword evidence="1" id="KW-0812">Transmembrane</keyword>
<dbReference type="AlphaFoldDB" id="A0A9W6JPM6"/>
<reference evidence="2" key="2">
    <citation type="submission" date="2023-01" db="EMBL/GenBank/DDBJ databases">
        <authorList>
            <person name="Sun Q."/>
            <person name="Evtushenko L."/>
        </authorList>
    </citation>
    <scope>NUCLEOTIDE SEQUENCE</scope>
    <source>
        <strain evidence="2">VKM B-2748</strain>
    </source>
</reference>
<evidence type="ECO:0000256" key="1">
    <source>
        <dbReference type="SAM" id="Phobius"/>
    </source>
</evidence>
<evidence type="ECO:0000313" key="3">
    <source>
        <dbReference type="Proteomes" id="UP001143309"/>
    </source>
</evidence>
<keyword evidence="1" id="KW-0472">Membrane</keyword>
<protein>
    <submittedName>
        <fullName evidence="2">Uncharacterized protein</fullName>
    </submittedName>
</protein>
<sequence length="145" mass="16329">MENAAVFESRLRIWSARRADSANNLVDDIGTCGRGWRAIDEIRAGVHRENLQLADAGVDRMTEEVFVLVRLVRRLKAADETGDQVAELQRWWPDAIPGVLTLEQSVSEPRTQAIVALALSCILPVILAYVFYSYWVFRGKVAELD</sequence>
<organism evidence="2 3">
    <name type="scientific">Methylopila turkensis</name>
    <dbReference type="NCBI Taxonomy" id="1437816"/>
    <lineage>
        <taxon>Bacteria</taxon>
        <taxon>Pseudomonadati</taxon>
        <taxon>Pseudomonadota</taxon>
        <taxon>Alphaproteobacteria</taxon>
        <taxon>Hyphomicrobiales</taxon>
        <taxon>Methylopilaceae</taxon>
        <taxon>Methylopila</taxon>
    </lineage>
</organism>
<dbReference type="EMBL" id="BSFL01000002">
    <property type="protein sequence ID" value="GLK80103.1"/>
    <property type="molecule type" value="Genomic_DNA"/>
</dbReference>
<dbReference type="Proteomes" id="UP001143309">
    <property type="component" value="Unassembled WGS sequence"/>
</dbReference>
<proteinExistence type="predicted"/>
<accession>A0A9W6JPM6</accession>
<reference evidence="2" key="1">
    <citation type="journal article" date="2014" name="Int. J. Syst. Evol. Microbiol.">
        <title>Complete genome sequence of Corynebacterium casei LMG S-19264T (=DSM 44701T), isolated from a smear-ripened cheese.</title>
        <authorList>
            <consortium name="US DOE Joint Genome Institute (JGI-PGF)"/>
            <person name="Walter F."/>
            <person name="Albersmeier A."/>
            <person name="Kalinowski J."/>
            <person name="Ruckert C."/>
        </authorList>
    </citation>
    <scope>NUCLEOTIDE SEQUENCE</scope>
    <source>
        <strain evidence="2">VKM B-2748</strain>
    </source>
</reference>
<name>A0A9W6JPM6_9HYPH</name>
<keyword evidence="1" id="KW-1133">Transmembrane helix</keyword>
<comment type="caution">
    <text evidence="2">The sequence shown here is derived from an EMBL/GenBank/DDBJ whole genome shotgun (WGS) entry which is preliminary data.</text>
</comment>
<evidence type="ECO:0000313" key="2">
    <source>
        <dbReference type="EMBL" id="GLK80103.1"/>
    </source>
</evidence>
<keyword evidence="3" id="KW-1185">Reference proteome</keyword>
<feature type="transmembrane region" description="Helical" evidence="1">
    <location>
        <begin position="113"/>
        <end position="135"/>
    </location>
</feature>
<gene>
    <name evidence="2" type="ORF">GCM10008174_18440</name>
</gene>